<reference evidence="3 4" key="1">
    <citation type="submission" date="2019-07" db="EMBL/GenBank/DDBJ databases">
        <title>Genomes of Cafeteria roenbergensis.</title>
        <authorList>
            <person name="Fischer M.G."/>
            <person name="Hackl T."/>
            <person name="Roman M."/>
        </authorList>
    </citation>
    <scope>NUCLEOTIDE SEQUENCE [LARGE SCALE GENOMIC DNA]</scope>
    <source>
        <strain evidence="3 4">E4-10P</strain>
    </source>
</reference>
<name>A0A5A8EBY1_CAFRO</name>
<feature type="transmembrane region" description="Helical" evidence="2">
    <location>
        <begin position="862"/>
        <end position="883"/>
    </location>
</feature>
<feature type="compositionally biased region" description="Low complexity" evidence="1">
    <location>
        <begin position="1416"/>
        <end position="1456"/>
    </location>
</feature>
<feature type="region of interest" description="Disordered" evidence="1">
    <location>
        <begin position="257"/>
        <end position="292"/>
    </location>
</feature>
<feature type="transmembrane region" description="Helical" evidence="2">
    <location>
        <begin position="943"/>
        <end position="965"/>
    </location>
</feature>
<organism evidence="3 4">
    <name type="scientific">Cafeteria roenbergensis</name>
    <name type="common">Marine flagellate</name>
    <dbReference type="NCBI Taxonomy" id="33653"/>
    <lineage>
        <taxon>Eukaryota</taxon>
        <taxon>Sar</taxon>
        <taxon>Stramenopiles</taxon>
        <taxon>Bigyra</taxon>
        <taxon>Opalozoa</taxon>
        <taxon>Bicosoecida</taxon>
        <taxon>Cafeteriaceae</taxon>
        <taxon>Cafeteria</taxon>
    </lineage>
</organism>
<accession>A0A5A8EBY1</accession>
<feature type="region of interest" description="Disordered" evidence="1">
    <location>
        <begin position="326"/>
        <end position="356"/>
    </location>
</feature>
<feature type="compositionally biased region" description="Low complexity" evidence="1">
    <location>
        <begin position="597"/>
        <end position="642"/>
    </location>
</feature>
<protein>
    <recommendedName>
        <fullName evidence="5">Ion transport domain-containing protein</fullName>
    </recommendedName>
</protein>
<feature type="region of interest" description="Disordered" evidence="1">
    <location>
        <begin position="567"/>
        <end position="665"/>
    </location>
</feature>
<keyword evidence="2" id="KW-0472">Membrane</keyword>
<evidence type="ECO:0008006" key="5">
    <source>
        <dbReference type="Google" id="ProtNLM"/>
    </source>
</evidence>
<feature type="compositionally biased region" description="Low complexity" evidence="1">
    <location>
        <begin position="414"/>
        <end position="428"/>
    </location>
</feature>
<dbReference type="EMBL" id="VLTO01000034">
    <property type="protein sequence ID" value="KAA0173371.1"/>
    <property type="molecule type" value="Genomic_DNA"/>
</dbReference>
<feature type="region of interest" description="Disordered" evidence="1">
    <location>
        <begin position="48"/>
        <end position="119"/>
    </location>
</feature>
<feature type="compositionally biased region" description="Low complexity" evidence="1">
    <location>
        <begin position="281"/>
        <end position="292"/>
    </location>
</feature>
<feature type="compositionally biased region" description="Low complexity" evidence="1">
    <location>
        <begin position="435"/>
        <end position="470"/>
    </location>
</feature>
<evidence type="ECO:0000256" key="1">
    <source>
        <dbReference type="SAM" id="MobiDB-lite"/>
    </source>
</evidence>
<feature type="compositionally biased region" description="Acidic residues" evidence="1">
    <location>
        <begin position="271"/>
        <end position="280"/>
    </location>
</feature>
<evidence type="ECO:0000313" key="4">
    <source>
        <dbReference type="Proteomes" id="UP000322899"/>
    </source>
</evidence>
<feature type="region of interest" description="Disordered" evidence="1">
    <location>
        <begin position="1368"/>
        <end position="1456"/>
    </location>
</feature>
<evidence type="ECO:0000256" key="2">
    <source>
        <dbReference type="SAM" id="Phobius"/>
    </source>
</evidence>
<feature type="transmembrane region" description="Helical" evidence="2">
    <location>
        <begin position="1050"/>
        <end position="1068"/>
    </location>
</feature>
<feature type="compositionally biased region" description="Polar residues" evidence="1">
    <location>
        <begin position="652"/>
        <end position="662"/>
    </location>
</feature>
<gene>
    <name evidence="3" type="ORF">FNF27_05148</name>
</gene>
<feature type="compositionally biased region" description="Basic and acidic residues" evidence="1">
    <location>
        <begin position="1390"/>
        <end position="1399"/>
    </location>
</feature>
<feature type="transmembrane region" description="Helical" evidence="2">
    <location>
        <begin position="890"/>
        <end position="913"/>
    </location>
</feature>
<keyword evidence="2" id="KW-0812">Transmembrane</keyword>
<evidence type="ECO:0000313" key="3">
    <source>
        <dbReference type="EMBL" id="KAA0173371.1"/>
    </source>
</evidence>
<comment type="caution">
    <text evidence="3">The sequence shown here is derived from an EMBL/GenBank/DDBJ whole genome shotgun (WGS) entry which is preliminary data.</text>
</comment>
<feature type="region of interest" description="Disordered" evidence="1">
    <location>
        <begin position="371"/>
        <end position="478"/>
    </location>
</feature>
<sequence length="1456" mass="145253">MGITSREPEAFARVRANSSDLHGLQLVTDARGHSQSLSHQPEATGLTVVVGGPQQGSAAPGDAGPMDGPAALLPLNNSASSGDREGSAFGRIPQPHAGSAGSMARPGGRGSDAGWRGPADGAAGMGSALGAGSVTGGSVGAGAGGGTANSVVDEEAARAARVAEFGAALRAATVFDMFRRTSIVRGDGDAADAEAADVEAGGAGGGEAASESERLLATGSRGAADALETGGDMGREAATSGAATALAPAAAGPGRLLGASVPVAPSPVMDSDGDDGDSDDNAGARGAGATVPGAGAASAAAAAAANGRPGAATAQPDDAQALLMGAGCLRDPPAGGPNGGEPAATTIVPPEPAAGPGAWLRRVSAAAPLTPVATDGGIDASTPPPGGQAPPRTTSAAQVRAGGLTSGGGSAEVSARGSAGHSASVSAGSEGGAAGSASGTAVAAAAAAHQRAPQGSDAAAADSASQTSRRAPVHAWSHARRGSVELDDVASTLRDLRERSEAVLHADGTLTGSVGGGTAGGGPGVDAVGAVGVDAPGQQGGSAEPDRDVLAGRRAIVFADRLWAARPADDQTELAEQDDEDDDEEDEEGPWGRRVDTPTAATAAGAAALASGGAGRASVARGPRGPGRVSVSGSAAPGVSPVLRGWRGPGSASRSNHASLTGASPRAGAAVSRGIVPPAAVGASAPHHAGGFASVARADSVKSDAVSLAASAARGGQRDPAGSVTGGSAYRSAAAERARQRRSRGASVFDAPLSDAAGGHHGAQHQAAGTAASAATASVAAAEATAAATAAATSAAGIRGSRAADAALFEPTGLEQFGRVVDAAVNADKVRCTAAALCCPCYMWATPARRAAVTACRSTSKYLALQAMATTVLLILGNLVRGLTDKRTDIYIEVVALLAVMVLTTDVVLASLVNRKFVYSADWWIDVLAAVSIATDLPNITTALGVGALTYLGTGTAGATLTAAIRDSRRVFRMLRLFRLIPIDRLTITVPPGVELCWARVTCQSRPRIRFLKRLQRARRGLSTQDRFKRQESRAADGMTEVNARLGRRIQFKVAFAAIILIVALPAMSRQTSAASLVPSPFATSTRGPTAAALSSALETAIRTVDVAEALSGSAAGNASLIGAARGIRSAAGGPLLTVELLGRVVARGSMATSYKSYLRDTEVGYATVDLCPATLSPQAAASKAAAAASGIFGPNPCDLVNASETPLTGVARADVSSLVRASALWDLLTTNVLMLVLCMQAVLVQNDVESLLLRPMRRLAAFLRPFYLDGIKLLQSRQWGNGQDDDSGGGTTADDGEALSTRLLLAAAVSLRNRLDQHASARFTSKKIRGMLRTKAKVHGSMAAALQAYKPTLRAVGSFQKAALRRSRKVARPTMETAPAEDELTPSESEARRSESAHLGRVKWRSFVRRRQHAKAASDSAATGGSAAGQGAAAPAEAEASQGAGAERAVAAGAH</sequence>
<keyword evidence="2" id="KW-1133">Transmembrane helix</keyword>
<proteinExistence type="predicted"/>
<dbReference type="Proteomes" id="UP000322899">
    <property type="component" value="Unassembled WGS sequence"/>
</dbReference>
<feature type="compositionally biased region" description="Basic residues" evidence="1">
    <location>
        <begin position="1401"/>
        <end position="1415"/>
    </location>
</feature>
<feature type="compositionally biased region" description="Acidic residues" evidence="1">
    <location>
        <begin position="570"/>
        <end position="589"/>
    </location>
</feature>
<feature type="region of interest" description="Disordered" evidence="1">
    <location>
        <begin position="739"/>
        <end position="769"/>
    </location>
</feature>